<dbReference type="EMBL" id="MK388131">
    <property type="protein sequence ID" value="QAV40772.1"/>
    <property type="molecule type" value="Genomic_DNA"/>
</dbReference>
<dbReference type="Proteomes" id="UP000292929">
    <property type="component" value="Segment"/>
</dbReference>
<dbReference type="EMBL" id="MK388121">
    <property type="protein sequence ID" value="QAV39082.1"/>
    <property type="molecule type" value="Genomic_DNA"/>
</dbReference>
<dbReference type="Proteomes" id="UP000293991">
    <property type="component" value="Segment"/>
</dbReference>
<dbReference type="EMBL" id="MK388133">
    <property type="protein sequence ID" value="QAV41110.1"/>
    <property type="molecule type" value="Genomic_DNA"/>
</dbReference>
<dbReference type="EMBL" id="MK388136">
    <property type="protein sequence ID" value="QAV41617.1"/>
    <property type="molecule type" value="Genomic_DNA"/>
</dbReference>
<evidence type="ECO:0000313" key="45">
    <source>
        <dbReference type="EMBL" id="QAV42800.1"/>
    </source>
</evidence>
<dbReference type="Proteomes" id="UP000291978">
    <property type="component" value="Segment"/>
</dbReference>
<dbReference type="EMBL" id="GQ409969">
    <property type="protein sequence ID" value="ADK63677.1"/>
    <property type="molecule type" value="Genomic_DNA"/>
</dbReference>
<dbReference type="Proteomes" id="UP000293687">
    <property type="component" value="Segment"/>
</dbReference>
<evidence type="ECO:0000313" key="47">
    <source>
        <dbReference type="EMBL" id="QCO69450.1"/>
    </source>
</evidence>
<dbReference type="EMBL" id="MK388140">
    <property type="protein sequence ID" value="QAV42293.1"/>
    <property type="molecule type" value="Genomic_DNA"/>
</dbReference>
<dbReference type="Proteomes" id="UP000293947">
    <property type="component" value="Genome"/>
</dbReference>
<dbReference type="EMBL" id="MK388124">
    <property type="protein sequence ID" value="QAV39589.1"/>
    <property type="molecule type" value="Genomic_DNA"/>
</dbReference>
<dbReference type="EMBL" id="MK388108">
    <property type="protein sequence ID" value="QAV36885.1"/>
    <property type="molecule type" value="Genomic_DNA"/>
</dbReference>
<reference evidence="51 52" key="4">
    <citation type="journal article" date="2019" name="J. Virol.">
        <title>Punctuated evolution of myxoma virus: rapid and disjunct evolution of a recent viral lineage in Australia.</title>
        <authorList>
            <person name="Eden J.-S."/>
            <person name="Kerr P.J."/>
            <person name="Holmes E.C."/>
        </authorList>
    </citation>
    <scope>NUCLEOTIDE SEQUENCE [LARGE SCALE GENOMIC DNA]</scope>
    <source>
        <strain evidence="10">Aust/ACT/Acton/04-2014</strain>
        <strain evidence="19">Aust/ACT/Acton/07-2008</strain>
        <strain evidence="17">Aust/ACT/Acton/08-2014</strain>
        <strain evidence="16">Aust/ACT/Acton/12-2012</strain>
        <strain evidence="15">Aust/ACT/Mulligans Flat</strain>
        <strain evidence="7">Aust/ACT/Mulligans Flat/04-2013/1</strain>
        <strain evidence="5">Aust/ACT/Mulligans Flat/04-2013/2</strain>
        <strain evidence="31">Aust/ACT/Symonston/01-2016</strain>
        <strain evidence="13">Aust/NSW/Avenel/11-1990</strain>
        <strain evidence="28">Aust/NSW/Bluegums/04-2015</strain>
        <strain evidence="23">Aust/NSW/Carwoola/12-2014</strain>
        <strain evidence="24">Aust/NSW/Deniliquin/02-2015</strain>
        <strain evidence="8">Aust/NSW/Euchareena</strain>
        <strain evidence="27">Aust/NSW/Murrumbateman/10-2014</strain>
        <strain evidence="29">Aust/SA/ABC Range/12-2014</strain>
        <strain evidence="12">Aust/SA/Adelaide Hills/05-2012</strain>
        <strain evidence="42">Aust/SA/Brooklyn Park/05-2016</strain>
        <strain evidence="6">Aust/SA/Coomandook/12-2013</strain>
        <strain evidence="41">Aust/SA/Echunga/05-2016</strain>
        <strain evidence="35">Aust/SA/Flinders Ranges/12-2015/1</strain>
        <strain evidence="36">Aust/SA/Flinders Ranges/12-2015/2</strain>
        <strain evidence="38">Aust/SA/Kangarilla/09-2015</strain>
        <strain evidence="43">Aust/SA/Lameroo/04-2016</strain>
        <strain evidence="20">Aust/SA/Monarto Zoo/11-2013</strain>
        <strain evidence="25">Aust/SA/Mt Gambier/01-2015</strain>
        <strain evidence="45">Aust/SA/Mt Gambier/03-2015</strain>
        <strain evidence="37">Aust/SA/Mt Gambier/09-2015</strain>
        <strain evidence="44">Aust/SA/Olympic Dam/08-2015</strain>
        <strain evidence="46">Aust/SA/Port Augusta/10-2014</strain>
        <strain evidence="32">Aust/SA/Pukatja/03-2016</strain>
        <strain evidence="26">Aust/SA/Qualco/01-2015</strain>
        <strain evidence="33">Aust/SA/Quorn/03-2016</strain>
        <strain evidence="34">Aust/SA/Sandy Creek/04-2016</strain>
        <strain evidence="39">Aust/SA/Stewarts Range Rd/09-2015</strain>
        <strain evidence="9">Aust/SA/Turretfield</strain>
        <strain evidence="40">Aust/SA/Waterfall Gully/09-2015</strain>
        <strain evidence="30">Aust/SA/Wilpena/11-2014</strain>
        <strain evidence="14">Aust/Vic/Hattah/10-2012</strain>
        <strain evidence="18">Aust/Vic/Hoppers Crossing/03-2012</strain>
        <strain evidence="11">Aust/Vic/Wonga Park/03-2012</strain>
        <strain evidence="22">MYXV/AUS/1949</strain>
        <strain evidence="21">SLS/AUS/1956</strain>
    </source>
</reference>
<dbReference type="EMBL" id="MK388102">
    <property type="protein sequence ID" value="QAV35871.1"/>
    <property type="molecule type" value="Genomic_DNA"/>
</dbReference>
<dbReference type="EMBL" id="EU552530">
    <property type="protein sequence ID" value="ACB28660.1"/>
    <property type="molecule type" value="Genomic_DNA"/>
</dbReference>
<dbReference type="Proteomes" id="UP000291087">
    <property type="component" value="Segment"/>
</dbReference>
<dbReference type="EMBL" id="MK388094">
    <property type="protein sequence ID" value="QAV34519.1"/>
    <property type="molecule type" value="Genomic_DNA"/>
</dbReference>
<dbReference type="Proteomes" id="UP000292598">
    <property type="component" value="Segment"/>
</dbReference>
<dbReference type="EMBL" id="MK388104">
    <property type="protein sequence ID" value="QAV36209.1"/>
    <property type="molecule type" value="Genomic_DNA"/>
</dbReference>
<dbReference type="Proteomes" id="UP000292892">
    <property type="component" value="Genome"/>
</dbReference>
<dbReference type="Proteomes" id="UP000292406">
    <property type="component" value="Segment"/>
</dbReference>
<dbReference type="EMBL" id="MK836424">
    <property type="protein sequence ID" value="QCO69450.1"/>
    <property type="molecule type" value="Genomic_DNA"/>
</dbReference>
<evidence type="ECO:0000313" key="30">
    <source>
        <dbReference type="EMBL" id="QAV39589.1"/>
    </source>
</evidence>
<keyword evidence="1" id="KW-0812">Transmembrane</keyword>
<dbReference type="EMBL" id="MK388099">
    <property type="protein sequence ID" value="QAV35364.1"/>
    <property type="molecule type" value="Genomic_DNA"/>
</dbReference>
<evidence type="ECO:0000313" key="23">
    <source>
        <dbReference type="EMBL" id="QAV38406.1"/>
    </source>
</evidence>
<dbReference type="EMBL" id="MK388127">
    <property type="protein sequence ID" value="QAV40096.1"/>
    <property type="molecule type" value="Genomic_DNA"/>
</dbReference>
<evidence type="ECO:0000313" key="35">
    <source>
        <dbReference type="EMBL" id="QAV41110.1"/>
    </source>
</evidence>
<organism evidence="3 49">
    <name type="scientific">Myxoma virus</name>
    <dbReference type="NCBI Taxonomy" id="10273"/>
    <lineage>
        <taxon>Viruses</taxon>
        <taxon>Varidnaviria</taxon>
        <taxon>Bamfordvirae</taxon>
        <taxon>Nucleocytoviricota</taxon>
        <taxon>Pokkesviricetes</taxon>
        <taxon>Chitovirales</taxon>
        <taxon>Poxviridae</taxon>
        <taxon>Chordopoxvirinae</taxon>
        <taxon>Leporipoxvirus</taxon>
        <taxon>Leporipoxvirus myxoma</taxon>
    </lineage>
</organism>
<feature type="transmembrane region" description="Helical" evidence="1">
    <location>
        <begin position="6"/>
        <end position="22"/>
    </location>
</feature>
<dbReference type="Proteomes" id="UP000292450">
    <property type="component" value="Segment"/>
</dbReference>
<evidence type="ECO:0000313" key="33">
    <source>
        <dbReference type="EMBL" id="QAV40096.1"/>
    </source>
</evidence>
<reference evidence="2 50" key="1">
    <citation type="journal article" date="2009" name="J. Virol.">
        <title>Genome comparison of a nonpathogenic myxoma virus field strain with its ancestor, the virulent Lausanne strain.</title>
        <authorList>
            <person name="Morales M."/>
            <person name="Ramirez M.A."/>
            <person name="Cano M.J."/>
            <person name="Parraga M."/>
            <person name="Castilla J."/>
            <person name="Perez-Ordoyo L.I."/>
            <person name="Torres J.M."/>
            <person name="Barcena J."/>
        </authorList>
    </citation>
    <scope>NUCLEOTIDE SEQUENCE [LARGE SCALE GENOMIC DNA]</scope>
    <source>
        <strain evidence="2">6918</strain>
    </source>
</reference>
<dbReference type="Proteomes" id="UP000292368">
    <property type="component" value="Segment"/>
</dbReference>
<dbReference type="Proteomes" id="UP000292684">
    <property type="component" value="Segment"/>
</dbReference>
<evidence type="ECO:0000313" key="10">
    <source>
        <dbReference type="EMBL" id="QAV35195.1"/>
    </source>
</evidence>
<evidence type="ECO:0000313" key="53">
    <source>
        <dbReference type="Proteomes" id="UP000299834"/>
    </source>
</evidence>
<evidence type="ECO:0000313" key="2">
    <source>
        <dbReference type="EMBL" id="ACB28660.1"/>
    </source>
</evidence>
<dbReference type="EMBL" id="MK388114">
    <property type="protein sequence ID" value="QAV37899.1"/>
    <property type="molecule type" value="Genomic_DNA"/>
</dbReference>
<dbReference type="Proteomes" id="UP000291628">
    <property type="component" value="Segment"/>
</dbReference>
<dbReference type="Proteomes" id="UP000293894">
    <property type="component" value="Genome"/>
</dbReference>
<dbReference type="Proteomes" id="UP000291093">
    <property type="component" value="Segment"/>
</dbReference>
<dbReference type="EMBL" id="MK388106">
    <property type="protein sequence ID" value="QAV36547.1"/>
    <property type="molecule type" value="Genomic_DNA"/>
</dbReference>
<evidence type="ECO:0000313" key="7">
    <source>
        <dbReference type="EMBL" id="QAV34688.1"/>
    </source>
</evidence>
<evidence type="ECO:0000313" key="14">
    <source>
        <dbReference type="EMBL" id="QAV36378.1"/>
    </source>
</evidence>
<dbReference type="EMBL" id="MK388130">
    <property type="protein sequence ID" value="QAV40603.1"/>
    <property type="molecule type" value="Genomic_DNA"/>
</dbReference>
<dbReference type="EMBL" id="JX565566">
    <property type="protein sequence ID" value="AFU77638.1"/>
    <property type="molecule type" value="Genomic_DNA"/>
</dbReference>
<dbReference type="EMBL" id="MK388143">
    <property type="protein sequence ID" value="QAV42800.1"/>
    <property type="molecule type" value="Genomic_DNA"/>
</dbReference>
<dbReference type="Proteomes" id="UP000294984">
    <property type="component" value="Genome"/>
</dbReference>
<dbReference type="EMBL" id="MK388101">
    <property type="protein sequence ID" value="QAV35702.1"/>
    <property type="molecule type" value="Genomic_DNA"/>
</dbReference>
<evidence type="ECO:0000313" key="9">
    <source>
        <dbReference type="EMBL" id="QAV35026.1"/>
    </source>
</evidence>
<dbReference type="Proteomes" id="UP000292676">
    <property type="component" value="Segment"/>
</dbReference>
<dbReference type="Proteomes" id="UP000293012">
    <property type="component" value="Segment"/>
</dbReference>
<dbReference type="Proteomes" id="UP000291100">
    <property type="component" value="Genome"/>
</dbReference>
<evidence type="ECO:0000313" key="18">
    <source>
        <dbReference type="EMBL" id="QAV37392.1"/>
    </source>
</evidence>
<dbReference type="Proteomes" id="UP000293733">
    <property type="component" value="Segment"/>
</dbReference>
<evidence type="ECO:0000313" key="19">
    <source>
        <dbReference type="EMBL" id="QAV37561.1"/>
    </source>
</evidence>
<evidence type="ECO:0000313" key="43">
    <source>
        <dbReference type="EMBL" id="QAV42462.1"/>
    </source>
</evidence>
<reference evidence="3 49" key="2">
    <citation type="journal article" date="2011" name="Emerg. Infect. Dis.">
        <title>Genome sequence of SG33 strain and recombination between wild-type and vaccine myxoma viruses.</title>
        <authorList>
            <person name="Camus-Bouclainville C."/>
            <person name="Gretillat M."/>
            <person name="Py R."/>
            <person name="Gelfi J."/>
            <person name="Guerin J.L."/>
            <person name="Bertagnoli S."/>
        </authorList>
    </citation>
    <scope>NUCLEOTIDE SEQUENCE [LARGE SCALE GENOMIC DNA]</scope>
    <source>
        <strain evidence="3">SG33</strain>
    </source>
</reference>
<dbReference type="Proteomes" id="UP000294706">
    <property type="component" value="Segment"/>
</dbReference>
<proteinExistence type="predicted"/>
<dbReference type="EMBL" id="MK388126">
    <property type="protein sequence ID" value="QAV39927.1"/>
    <property type="molecule type" value="Genomic_DNA"/>
</dbReference>
<dbReference type="Proteomes" id="UP000291566">
    <property type="component" value="Segment"/>
</dbReference>
<dbReference type="EMBL" id="MK388142">
    <property type="protein sequence ID" value="QAV42631.1"/>
    <property type="molecule type" value="Genomic_DNA"/>
</dbReference>
<evidence type="ECO:0000313" key="29">
    <source>
        <dbReference type="EMBL" id="QAV39420.1"/>
    </source>
</evidence>
<name>E2CZT2_9POXV</name>
<dbReference type="EMBL" id="MK388105">
    <property type="protein sequence ID" value="QAV36378.1"/>
    <property type="molecule type" value="Genomic_DNA"/>
</dbReference>
<dbReference type="EMBL" id="MK388096">
    <property type="protein sequence ID" value="QAV34857.1"/>
    <property type="molecule type" value="Genomic_DNA"/>
</dbReference>
<dbReference type="Proteomes" id="UP000096711">
    <property type="component" value="Segment"/>
</dbReference>
<evidence type="ECO:0000313" key="52">
    <source>
        <dbReference type="Proteomes" id="UP000291087"/>
    </source>
</evidence>
<evidence type="ECO:0000313" key="11">
    <source>
        <dbReference type="EMBL" id="QAV35364.1"/>
    </source>
</evidence>
<evidence type="ECO:0000313" key="3">
    <source>
        <dbReference type="EMBL" id="ADK63677.1"/>
    </source>
</evidence>
<evidence type="ECO:0000313" key="22">
    <source>
        <dbReference type="EMBL" id="QAV38237.1"/>
    </source>
</evidence>
<dbReference type="Proteomes" id="UP000158288">
    <property type="component" value="Segment"/>
</dbReference>
<evidence type="ECO:0000313" key="15">
    <source>
        <dbReference type="EMBL" id="QAV36716.1"/>
    </source>
</evidence>
<evidence type="ECO:0000313" key="32">
    <source>
        <dbReference type="EMBL" id="QAV39927.1"/>
    </source>
</evidence>
<dbReference type="RefSeq" id="NP_051751.1">
    <property type="nucleotide sequence ID" value="NC_001132.2"/>
</dbReference>
<dbReference type="EMBL" id="MK388109">
    <property type="protein sequence ID" value="QAV37054.1"/>
    <property type="molecule type" value="Genomic_DNA"/>
</dbReference>
<dbReference type="Proteomes" id="UP000291627">
    <property type="component" value="Segment"/>
</dbReference>
<evidence type="ECO:0000313" key="48">
    <source>
        <dbReference type="Proteomes" id="UP000096711"/>
    </source>
</evidence>
<keyword evidence="1" id="KW-0472">Membrane</keyword>
<dbReference type="EMBL" id="MK388137">
    <property type="protein sequence ID" value="QAV41786.1"/>
    <property type="molecule type" value="Genomic_DNA"/>
</dbReference>
<dbReference type="Proteomes" id="UP000293088">
    <property type="component" value="Segment"/>
</dbReference>
<evidence type="ECO:0000313" key="50">
    <source>
        <dbReference type="Proteomes" id="UP000160630"/>
    </source>
</evidence>
<dbReference type="EMBL" id="MK388095">
    <property type="protein sequence ID" value="QAV34688.1"/>
    <property type="molecule type" value="Genomic_DNA"/>
</dbReference>
<dbReference type="EMBL" id="MK388122">
    <property type="protein sequence ID" value="QAV39251.1"/>
    <property type="molecule type" value="Genomic_DNA"/>
</dbReference>
<evidence type="ECO:0000256" key="1">
    <source>
        <dbReference type="SAM" id="Phobius"/>
    </source>
</evidence>
<dbReference type="Proteomes" id="UP000292524">
    <property type="component" value="Genome"/>
</dbReference>
<dbReference type="EMBL" id="MK388134">
    <property type="protein sequence ID" value="QAV41279.1"/>
    <property type="molecule type" value="Genomic_DNA"/>
</dbReference>
<dbReference type="Proteomes" id="UP000293008">
    <property type="component" value="Segment"/>
</dbReference>
<dbReference type="EMBL" id="MK388138">
    <property type="protein sequence ID" value="QAV41955.1"/>
    <property type="molecule type" value="Genomic_DNA"/>
</dbReference>
<evidence type="ECO:0000313" key="25">
    <source>
        <dbReference type="EMBL" id="QAV38744.1"/>
    </source>
</evidence>
<accession>E2CZT2</accession>
<sequence length="32" mass="3902">MIVFVIFIIAFVFCGWISYGFLKPYMFLNRKH</sequence>
<dbReference type="Proteomes" id="UP000299834">
    <property type="component" value="Segment"/>
</dbReference>
<evidence type="ECO:0000313" key="6">
    <source>
        <dbReference type="EMBL" id="QAV34519.1"/>
    </source>
</evidence>
<evidence type="ECO:0000313" key="49">
    <source>
        <dbReference type="Proteomes" id="UP000158288"/>
    </source>
</evidence>
<evidence type="ECO:0000313" key="34">
    <source>
        <dbReference type="EMBL" id="QAV40265.1"/>
    </source>
</evidence>
<dbReference type="EMBL" id="MK388111">
    <property type="protein sequence ID" value="QAV37392.1"/>
    <property type="molecule type" value="Genomic_DNA"/>
</dbReference>
<evidence type="ECO:0000313" key="38">
    <source>
        <dbReference type="EMBL" id="QAV41617.1"/>
    </source>
</evidence>
<dbReference type="Proteomes" id="UP000291608">
    <property type="component" value="Segment"/>
</dbReference>
<dbReference type="Proteomes" id="UP000293298">
    <property type="component" value="Segment"/>
</dbReference>
<dbReference type="EMBL" id="MK388144">
    <property type="protein sequence ID" value="QAV42969.1"/>
    <property type="molecule type" value="Genomic_DNA"/>
</dbReference>
<dbReference type="EMBL" id="MK388098">
    <property type="protein sequence ID" value="QAV35195.1"/>
    <property type="molecule type" value="Genomic_DNA"/>
</dbReference>
<dbReference type="Proteomes" id="UP000291149">
    <property type="component" value="Segment"/>
</dbReference>
<dbReference type="EMBL" id="MK388115">
    <property type="protein sequence ID" value="QAV38068.1"/>
    <property type="molecule type" value="Genomic_DNA"/>
</dbReference>
<evidence type="ECO:0000313" key="5">
    <source>
        <dbReference type="EMBL" id="QAV34350.1"/>
    </source>
</evidence>
<dbReference type="EMBL" id="MK388123">
    <property type="protein sequence ID" value="QAV39420.1"/>
    <property type="molecule type" value="Genomic_DNA"/>
</dbReference>
<dbReference type="EMBL" id="MK388093">
    <property type="protein sequence ID" value="QAV34350.1"/>
    <property type="molecule type" value="Genomic_DNA"/>
</dbReference>
<dbReference type="Proteomes" id="UP000293046">
    <property type="component" value="Segment"/>
</dbReference>
<dbReference type="Proteomes" id="UP000160630">
    <property type="component" value="Segment"/>
</dbReference>
<evidence type="ECO:0000313" key="42">
    <source>
        <dbReference type="EMBL" id="QAV42293.1"/>
    </source>
</evidence>
<dbReference type="EMBL" id="MK388118">
    <property type="protein sequence ID" value="QAV38575.1"/>
    <property type="molecule type" value="Genomic_DNA"/>
</dbReference>
<dbReference type="EMBL" id="MK388132">
    <property type="protein sequence ID" value="QAV40941.1"/>
    <property type="molecule type" value="Genomic_DNA"/>
</dbReference>
<evidence type="ECO:0000313" key="4">
    <source>
        <dbReference type="EMBL" id="AFU77638.1"/>
    </source>
</evidence>
<evidence type="ECO:0000313" key="41">
    <source>
        <dbReference type="EMBL" id="QAV42124.1"/>
    </source>
</evidence>
<evidence type="ECO:0000313" key="21">
    <source>
        <dbReference type="EMBL" id="QAV38068.1"/>
    </source>
</evidence>
<dbReference type="EMBL" id="MK388100">
    <property type="protein sequence ID" value="QAV35533.1"/>
    <property type="molecule type" value="Genomic_DNA"/>
</dbReference>
<evidence type="ECO:0000313" key="40">
    <source>
        <dbReference type="EMBL" id="QAV41955.1"/>
    </source>
</evidence>
<dbReference type="EMBL" id="MK388120">
    <property type="protein sequence ID" value="QAV38913.1"/>
    <property type="molecule type" value="Genomic_DNA"/>
</dbReference>
<dbReference type="EMBL" id="MK388110">
    <property type="protein sequence ID" value="QAV37223.1"/>
    <property type="molecule type" value="Genomic_DNA"/>
</dbReference>
<dbReference type="EMBL" id="MK388129">
    <property type="protein sequence ID" value="QAV40434.1"/>
    <property type="molecule type" value="Genomic_DNA"/>
</dbReference>
<dbReference type="Proteomes" id="UP000291454">
    <property type="component" value="Genome"/>
</dbReference>
<dbReference type="EMBL" id="MK388141">
    <property type="protein sequence ID" value="QAV42462.1"/>
    <property type="molecule type" value="Genomic_DNA"/>
</dbReference>
<dbReference type="Proteomes" id="UP000293753">
    <property type="component" value="Genome"/>
</dbReference>
<dbReference type="EMBL" id="MK388112">
    <property type="protein sequence ID" value="QAV37561.1"/>
    <property type="molecule type" value="Genomic_DNA"/>
</dbReference>
<evidence type="ECO:0000313" key="26">
    <source>
        <dbReference type="EMBL" id="QAV38913.1"/>
    </source>
</evidence>
<evidence type="ECO:0000313" key="24">
    <source>
        <dbReference type="EMBL" id="QAV38575.1"/>
    </source>
</evidence>
<dbReference type="EMBL" id="MK388139">
    <property type="protein sequence ID" value="QAV42124.1"/>
    <property type="molecule type" value="Genomic_DNA"/>
</dbReference>
<dbReference type="Proteomes" id="UP000291083">
    <property type="component" value="Segment"/>
</dbReference>
<reference evidence="47 53" key="5">
    <citation type="submission" date="2019-04" db="EMBL/GenBank/DDBJ databases">
        <title>Identification of a recombinant Myxoma virus infecting Iberian hare.</title>
        <authorList>
            <person name="Agueda-Pinto A."/>
            <person name="Lemos de Matos A."/>
            <person name="Abrantes M."/>
            <person name="Kraberger S."/>
            <person name="Gortazar C."/>
            <person name="McFadden G."/>
            <person name="Varsani A."/>
            <person name="Esteves P.J."/>
        </authorList>
    </citation>
    <scope>NUCLEOTIDE SEQUENCE [LARGE SCALE GENOMIC DNA]</scope>
    <source>
        <strain evidence="47">Toledo</strain>
    </source>
</reference>
<dbReference type="Proteomes" id="UP000293333">
    <property type="component" value="Segment"/>
</dbReference>
<dbReference type="EMBL" id="MK388113">
    <property type="protein sequence ID" value="QAV37730.1"/>
    <property type="molecule type" value="Genomic_DNA"/>
</dbReference>
<dbReference type="Proteomes" id="UP000294008">
    <property type="component" value="Genome"/>
</dbReference>
<dbReference type="Proteomes" id="UP000291536">
    <property type="component" value="Genome"/>
</dbReference>
<evidence type="ECO:0000313" key="20">
    <source>
        <dbReference type="EMBL" id="QAV37899.1"/>
    </source>
</evidence>
<evidence type="ECO:0000313" key="36">
    <source>
        <dbReference type="EMBL" id="QAV41279.1"/>
    </source>
</evidence>
<dbReference type="EMBL" id="MK388125">
    <property type="protein sequence ID" value="QAV39758.1"/>
    <property type="molecule type" value="Genomic_DNA"/>
</dbReference>
<evidence type="ECO:0000313" key="51">
    <source>
        <dbReference type="Proteomes" id="UP000291083"/>
    </source>
</evidence>
<dbReference type="Proteomes" id="UP000293058">
    <property type="component" value="Genome"/>
</dbReference>
<evidence type="ECO:0000313" key="44">
    <source>
        <dbReference type="EMBL" id="QAV42631.1"/>
    </source>
</evidence>
<dbReference type="Proteomes" id="UP000291290">
    <property type="component" value="Segment"/>
</dbReference>
<reference evidence="4 48" key="3">
    <citation type="journal article" date="2012" name="PLoS Pathog.">
        <title>Evolutionary history and attenuation of myxoma virus on two continents.</title>
        <authorList>
            <person name="Kerr P.J."/>
            <person name="Ghedin E."/>
            <person name="Depasse J.V."/>
            <person name="Fitch A."/>
            <person name="Cattadori I.M."/>
            <person name="Hudson P.J."/>
            <person name="Tscharke D.C."/>
            <person name="Read A.F."/>
            <person name="Holmes E.C."/>
        </authorList>
    </citation>
    <scope>NUCLEOTIDE SEQUENCE [LARGE SCALE GENOMIC DNA]</scope>
    <source>
        <strain evidence="4">England/Cornwall/4-54/1</strain>
    </source>
</reference>
<dbReference type="GeneID" id="932167"/>
<dbReference type="Proteomes" id="UP000292322">
    <property type="component" value="Segment"/>
</dbReference>
<dbReference type="Proteomes" id="UP000293155">
    <property type="component" value="Genome"/>
</dbReference>
<evidence type="ECO:0000313" key="39">
    <source>
        <dbReference type="EMBL" id="QAV41786.1"/>
    </source>
</evidence>
<evidence type="ECO:0000313" key="28">
    <source>
        <dbReference type="EMBL" id="QAV39251.1"/>
    </source>
</evidence>
<dbReference type="Proteomes" id="UP000291211">
    <property type="component" value="Genome"/>
</dbReference>
<dbReference type="Proteomes" id="UP000294127">
    <property type="component" value="Segment"/>
</dbReference>
<dbReference type="Proteomes" id="UP000294048">
    <property type="component" value="Segment"/>
</dbReference>
<evidence type="ECO:0000313" key="12">
    <source>
        <dbReference type="EMBL" id="QAV35533.1"/>
    </source>
</evidence>
<dbReference type="Proteomes" id="UP000294249">
    <property type="component" value="Segment"/>
</dbReference>
<dbReference type="EMBL" id="MK388119">
    <property type="protein sequence ID" value="QAV38744.1"/>
    <property type="molecule type" value="Genomic_DNA"/>
</dbReference>
<evidence type="ECO:0000313" key="13">
    <source>
        <dbReference type="EMBL" id="QAV36209.1"/>
    </source>
</evidence>
<dbReference type="Proteomes" id="UP000294116">
    <property type="component" value="Genome"/>
</dbReference>
<dbReference type="Proteomes" id="UP000293478">
    <property type="component" value="Segment"/>
</dbReference>
<dbReference type="Proteomes" id="UP000291359">
    <property type="component" value="Segment"/>
</dbReference>
<dbReference type="EMBL" id="MK388135">
    <property type="protein sequence ID" value="QAV41448.1"/>
    <property type="molecule type" value="Genomic_DNA"/>
</dbReference>
<dbReference type="Proteomes" id="UP000293723">
    <property type="component" value="Segment"/>
</dbReference>
<evidence type="ECO:0000313" key="17">
    <source>
        <dbReference type="EMBL" id="QAV37223.1"/>
    </source>
</evidence>
<evidence type="ECO:0000313" key="46">
    <source>
        <dbReference type="EMBL" id="QAV42969.1"/>
    </source>
</evidence>
<gene>
    <name evidence="3 4" type="ORF">m037L</name>
</gene>
<dbReference type="EMBL" id="MK388107">
    <property type="protein sequence ID" value="QAV36716.1"/>
    <property type="molecule type" value="Genomic_DNA"/>
</dbReference>
<dbReference type="KEGG" id="vg:932167"/>
<evidence type="ECO:0000313" key="37">
    <source>
        <dbReference type="EMBL" id="QAV41448.1"/>
    </source>
</evidence>
<evidence type="ECO:0000313" key="31">
    <source>
        <dbReference type="EMBL" id="QAV39758.1"/>
    </source>
</evidence>
<dbReference type="EMBL" id="MK388097">
    <property type="protein sequence ID" value="QAV35026.1"/>
    <property type="molecule type" value="Genomic_DNA"/>
</dbReference>
<dbReference type="Proteomes" id="UP000294146">
    <property type="component" value="Segment"/>
</dbReference>
<dbReference type="Proteomes" id="UP000293529">
    <property type="component" value="Segment"/>
</dbReference>
<dbReference type="Proteomes" id="UP000293069">
    <property type="component" value="Segment"/>
</dbReference>
<dbReference type="EMBL" id="MK388117">
    <property type="protein sequence ID" value="QAV38406.1"/>
    <property type="molecule type" value="Genomic_DNA"/>
</dbReference>
<dbReference type="EMBL" id="MK388128">
    <property type="protein sequence ID" value="QAV40265.1"/>
    <property type="molecule type" value="Genomic_DNA"/>
</dbReference>
<protein>
    <submittedName>
        <fullName evidence="47">M037L</fullName>
    </submittedName>
    <submittedName>
        <fullName evidence="3">M37L</fullName>
    </submittedName>
</protein>
<dbReference type="Proteomes" id="UP000291891">
    <property type="component" value="Segment"/>
</dbReference>
<evidence type="ECO:0000313" key="16">
    <source>
        <dbReference type="EMBL" id="QAV36885.1"/>
    </source>
</evidence>
<evidence type="ECO:0000313" key="27">
    <source>
        <dbReference type="EMBL" id="QAV39082.1"/>
    </source>
</evidence>
<dbReference type="EMBL" id="MK388103">
    <property type="protein sequence ID" value="QAV36040.1"/>
    <property type="molecule type" value="Genomic_DNA"/>
</dbReference>
<dbReference type="EMBL" id="MK388116">
    <property type="protein sequence ID" value="QAV38237.1"/>
    <property type="molecule type" value="Genomic_DNA"/>
</dbReference>
<evidence type="ECO:0000313" key="8">
    <source>
        <dbReference type="EMBL" id="QAV34857.1"/>
    </source>
</evidence>
<keyword evidence="1" id="KW-1133">Transmembrane helix</keyword>